<gene>
    <name evidence="2" type="ORF">SAMN05443638_1326</name>
</gene>
<proteinExistence type="predicted"/>
<name>A0A1M4YTM5_9CLOT</name>
<dbReference type="STRING" id="1533.SAMN05443638_1326"/>
<reference evidence="2 3" key="1">
    <citation type="submission" date="2016-11" db="EMBL/GenBank/DDBJ databases">
        <authorList>
            <person name="Jaros S."/>
            <person name="Januszkiewicz K."/>
            <person name="Wedrychowicz H."/>
        </authorList>
    </citation>
    <scope>NUCLEOTIDE SEQUENCE [LARGE SCALE GENOMIC DNA]</scope>
    <source>
        <strain evidence="2 3">DSM 2631</strain>
    </source>
</reference>
<protein>
    <submittedName>
        <fullName evidence="2">Uncharacterized protein</fullName>
    </submittedName>
</protein>
<dbReference type="RefSeq" id="WP_072897454.1">
    <property type="nucleotide sequence ID" value="NZ_FQVM01000032.1"/>
</dbReference>
<accession>A0A1M4YTM5</accession>
<keyword evidence="3" id="KW-1185">Reference proteome</keyword>
<dbReference type="EMBL" id="FQVM01000032">
    <property type="protein sequence ID" value="SHF09199.1"/>
    <property type="molecule type" value="Genomic_DNA"/>
</dbReference>
<dbReference type="AlphaFoldDB" id="A0A1M4YTM5"/>
<dbReference type="Proteomes" id="UP000184035">
    <property type="component" value="Unassembled WGS sequence"/>
</dbReference>
<organism evidence="2 3">
    <name type="scientific">Clostridium fallax</name>
    <dbReference type="NCBI Taxonomy" id="1533"/>
    <lineage>
        <taxon>Bacteria</taxon>
        <taxon>Bacillati</taxon>
        <taxon>Bacillota</taxon>
        <taxon>Clostridia</taxon>
        <taxon>Eubacteriales</taxon>
        <taxon>Clostridiaceae</taxon>
        <taxon>Clostridium</taxon>
    </lineage>
</organism>
<evidence type="ECO:0000256" key="1">
    <source>
        <dbReference type="SAM" id="Phobius"/>
    </source>
</evidence>
<sequence length="146" mass="16850">MTLFLFIIILLLLFIGASLYLYFDKKLASTRQQLLFTSRKYKDLNDKFNSDSKSQNNIYIKYSNPTSETGITNDNVLVLLAPFHKAPLVNEIKKSLEVIILDQADVNNQSWYYIALPIHTNINSKGWIKKTDFNIILDNSSSIIRK</sequence>
<evidence type="ECO:0000313" key="3">
    <source>
        <dbReference type="Proteomes" id="UP000184035"/>
    </source>
</evidence>
<feature type="transmembrane region" description="Helical" evidence="1">
    <location>
        <begin position="6"/>
        <end position="23"/>
    </location>
</feature>
<dbReference type="OrthoDB" id="1925115at2"/>
<keyword evidence="1" id="KW-0472">Membrane</keyword>
<evidence type="ECO:0000313" key="2">
    <source>
        <dbReference type="EMBL" id="SHF09199.1"/>
    </source>
</evidence>
<keyword evidence="1" id="KW-0812">Transmembrane</keyword>
<keyword evidence="1" id="KW-1133">Transmembrane helix</keyword>